<organism evidence="1">
    <name type="scientific">Candidatus Kentrum sp. TUN</name>
    <dbReference type="NCBI Taxonomy" id="2126343"/>
    <lineage>
        <taxon>Bacteria</taxon>
        <taxon>Pseudomonadati</taxon>
        <taxon>Pseudomonadota</taxon>
        <taxon>Gammaproteobacteria</taxon>
        <taxon>Candidatus Kentrum</taxon>
    </lineage>
</organism>
<reference evidence="1" key="1">
    <citation type="submission" date="2019-02" db="EMBL/GenBank/DDBJ databases">
        <authorList>
            <person name="Gruber-Vodicka R. H."/>
            <person name="Seah K. B. B."/>
        </authorList>
    </citation>
    <scope>NUCLEOTIDE SEQUENCE</scope>
    <source>
        <strain evidence="2">BECK_BY1</strain>
        <strain evidence="3">BECK_BY2</strain>
        <strain evidence="1">BECK_BY3</strain>
    </source>
</reference>
<gene>
    <name evidence="2" type="ORF">BECKTUN1418D_GA0071000_11954</name>
    <name evidence="3" type="ORF">BECKTUN1418E_GA0071001_11505</name>
    <name evidence="1" type="ORF">BECKTUN1418F_GA0071002_11535</name>
</gene>
<dbReference type="EMBL" id="CAADFV010000150">
    <property type="protein sequence ID" value="VFK67492.1"/>
    <property type="molecule type" value="Genomic_DNA"/>
</dbReference>
<accession>A0A450ZY90</accession>
<evidence type="ECO:0000313" key="3">
    <source>
        <dbReference type="EMBL" id="VFK67492.1"/>
    </source>
</evidence>
<name>A0A450ZY90_9GAMM</name>
<dbReference type="EMBL" id="CAADFX010000195">
    <property type="protein sequence ID" value="VFK63047.1"/>
    <property type="molecule type" value="Genomic_DNA"/>
</dbReference>
<proteinExistence type="predicted"/>
<dbReference type="AlphaFoldDB" id="A0A450ZY90"/>
<evidence type="ECO:0000313" key="2">
    <source>
        <dbReference type="EMBL" id="VFK63047.1"/>
    </source>
</evidence>
<evidence type="ECO:0000313" key="1">
    <source>
        <dbReference type="EMBL" id="VFK58769.1"/>
    </source>
</evidence>
<protein>
    <submittedName>
        <fullName evidence="1">Uncharacterized protein</fullName>
    </submittedName>
</protein>
<dbReference type="EMBL" id="CAADFY010000153">
    <property type="protein sequence ID" value="VFK58769.1"/>
    <property type="molecule type" value="Genomic_DNA"/>
</dbReference>
<sequence>MSALRAKTEREGLILRMGSVRIFVFPIHLEKGQLHDEVKSGGNQPTHISMIHRRSLLSLF</sequence>